<evidence type="ECO:0000256" key="1">
    <source>
        <dbReference type="ARBA" id="ARBA00022737"/>
    </source>
</evidence>
<sequence>MTDITMDTSGIEVDMVLINPGDKTAERGDLRTSFLNWLQDDNPRANLINHSGHRRLLMESLGHTTRPLHVLEVADLLRFLQAKTDNISEGFAKEHLRSEFGSDLKILPNNTVVINQSLDTKLSSEISHEILAIICTRYLLHSGWADHHNIRSPAQDGCADENSEEEEEACDTRVTSEEFAPLRLQFPFIAYAARHWMVHVAKTCHSHDSLPLLLVSVLDEFLLENPRSFSAWIDIEWRPYEMGDWVTTGHGVTALHIAARYGWRQYLAALVERSATNAELDIDGVDFSSKQTPLFFAAKYGHADCVKLLADAGASLEIKNCSKVNVLRQAIVRNHVAVVKVLLDLGLDPMREEGSRAGSPALRLACENGQLEIVEACLPWLKDPEDAYRALDWALTRRGNVCVVQRLLQHPGIDVNKIIRGNTLLTKACWFHDVDCMQMLLCAGADVNILGCGGDFEDNGPNPNIERHPLSQWVEWGDADVTALEVYCCRQPDRRPEKLDSKAQLELKQGLNLLIGAGADLHRRNKRGFAPIDIAANHPTALRLLIEAGADFYHESSDGSTLLHVPRTGEDGWELTKFLVGKGLSVDKPRSDGQTPFHLYIKEYLERYSCDRAAGYRDAVRFVEELGPDCSVVDAEGNGILHILFISNATISRKLSDWNEDLKRIFERLIAHGAPVLEKNYAGESLIHLVSAENIEAIRFLIEKGVDLETQDYEGKTLYMRAVTQVYDTKTLDRLQAMGAMVKTRDFKGRTVLHEAIKGHRTGKLDMMAKWQPLAYLVEDLQLDPSVTDNEGNSLLHELASCDTDQYNLYGALLEYGVDNDARNEAGQTPLHIVCQRWDDGHLNFRAWGGFEQQLLSRSLKHCKHQVNAADNHGVRPIHLAADKSEFLVQQLLALGATILVRTHDWMTPLHIAAKEHQSNVVAMLLTAAATGNYGNPKEFLETKGRPKTYTVGSRWTGKRTGKELGHNALYYGVQSGRPETVSLLLGAGAEVKWQSAKLLQACANFEEGNRKLPPHRRSGTRLNEILDMLVTSGLDLSARASRNMNSITPPLQFDLAVHRALDAGFDHTVSCLLQHQQPSSQSSVSLVFSRKWFERRKESGASVFRETSNLLSTAAGDAQAIHALVQKLLLAREFEVVEYICTVPQQGADDPLVAIDDKGKTILHLLVNNGYAALLERISRAREQHDNPLESLQALVSRQEKEGAIFPLVLAACHRTLPNMAVLRVLVEVVKVSINDPQRFREHVRPYFMPEWRYHQGYTPLHGVTGRTPWWHLHQALPYLLSQKPDLEVCAQYGGTPLHLALSQADRDGSAVRLLLEAGADPNVVKWGGRSCFAVAMQAGKTELGRLLLAHGAKVTSSDLKHAAEDGKTEFFSACGYSLSSEEEKELASLLTKVSKK</sequence>
<dbReference type="EMBL" id="LR026964">
    <property type="protein sequence ID" value="VBB71334.1"/>
    <property type="molecule type" value="Genomic_DNA"/>
</dbReference>
<reference evidence="4" key="1">
    <citation type="submission" date="2018-02" db="EMBL/GenBank/DDBJ databases">
        <authorList>
            <person name="Silar P."/>
        </authorList>
    </citation>
    <scope>NUCLEOTIDE SEQUENCE [LARGE SCALE GENOMIC DNA]</scope>
    <source>
        <strain evidence="4">T</strain>
    </source>
</reference>
<evidence type="ECO:0000313" key="4">
    <source>
        <dbReference type="EMBL" id="VBB71334.1"/>
    </source>
</evidence>
<evidence type="ECO:0000313" key="5">
    <source>
        <dbReference type="Proteomes" id="UP000280685"/>
    </source>
</evidence>
<dbReference type="Proteomes" id="UP000280685">
    <property type="component" value="Chromosome 1"/>
</dbReference>
<dbReference type="PROSITE" id="PS50297">
    <property type="entry name" value="ANK_REP_REGION"/>
    <property type="match status" value="3"/>
</dbReference>
<protein>
    <recommendedName>
        <fullName evidence="6">Ankyrin</fullName>
    </recommendedName>
</protein>
<feature type="repeat" description="ANK" evidence="3">
    <location>
        <begin position="1294"/>
        <end position="1328"/>
    </location>
</feature>
<feature type="repeat" description="ANK" evidence="3">
    <location>
        <begin position="965"/>
        <end position="997"/>
    </location>
</feature>
<dbReference type="Pfam" id="PF12796">
    <property type="entry name" value="Ank_2"/>
    <property type="match status" value="3"/>
</dbReference>
<dbReference type="InterPro" id="IPR002110">
    <property type="entry name" value="Ankyrin_rpt"/>
</dbReference>
<dbReference type="PANTHER" id="PTHR24123:SF33">
    <property type="entry name" value="PROTEIN HOS4"/>
    <property type="match status" value="1"/>
</dbReference>
<feature type="repeat" description="ANK" evidence="3">
    <location>
        <begin position="1329"/>
        <end position="1361"/>
    </location>
</feature>
<dbReference type="PANTHER" id="PTHR24123">
    <property type="entry name" value="ANKYRIN REPEAT-CONTAINING"/>
    <property type="match status" value="1"/>
</dbReference>
<keyword evidence="1" id="KW-0677">Repeat</keyword>
<organism evidence="4 5">
    <name type="scientific">Podospora comata</name>
    <dbReference type="NCBI Taxonomy" id="48703"/>
    <lineage>
        <taxon>Eukaryota</taxon>
        <taxon>Fungi</taxon>
        <taxon>Dikarya</taxon>
        <taxon>Ascomycota</taxon>
        <taxon>Pezizomycotina</taxon>
        <taxon>Sordariomycetes</taxon>
        <taxon>Sordariomycetidae</taxon>
        <taxon>Sordariales</taxon>
        <taxon>Podosporaceae</taxon>
        <taxon>Podospora</taxon>
    </lineage>
</organism>
<keyword evidence="2 3" id="KW-0040">ANK repeat</keyword>
<dbReference type="Gene3D" id="1.25.40.20">
    <property type="entry name" value="Ankyrin repeat-containing domain"/>
    <property type="match status" value="5"/>
</dbReference>
<keyword evidence="5" id="KW-1185">Reference proteome</keyword>
<gene>
    <name evidence="4" type="ORF">PODCO_100510</name>
</gene>
<dbReference type="SUPFAM" id="SSF48403">
    <property type="entry name" value="Ankyrin repeat"/>
    <property type="match status" value="3"/>
</dbReference>
<dbReference type="PROSITE" id="PS50088">
    <property type="entry name" value="ANK_REPEAT"/>
    <property type="match status" value="6"/>
</dbReference>
<proteinExistence type="predicted"/>
<evidence type="ECO:0000256" key="2">
    <source>
        <dbReference type="ARBA" id="ARBA00023043"/>
    </source>
</evidence>
<evidence type="ECO:0000256" key="3">
    <source>
        <dbReference type="PROSITE-ProRule" id="PRU00023"/>
    </source>
</evidence>
<evidence type="ECO:0008006" key="6">
    <source>
        <dbReference type="Google" id="ProtNLM"/>
    </source>
</evidence>
<dbReference type="InterPro" id="IPR051165">
    <property type="entry name" value="Multifunctional_ANK_Repeat"/>
</dbReference>
<feature type="repeat" description="ANK" evidence="3">
    <location>
        <begin position="905"/>
        <end position="937"/>
    </location>
</feature>
<dbReference type="SMART" id="SM00248">
    <property type="entry name" value="ANK"/>
    <property type="match status" value="18"/>
</dbReference>
<name>A0ABY6RTA3_PODCO</name>
<feature type="repeat" description="ANK" evidence="3">
    <location>
        <begin position="250"/>
        <end position="282"/>
    </location>
</feature>
<feature type="repeat" description="ANK" evidence="3">
    <location>
        <begin position="289"/>
        <end position="321"/>
    </location>
</feature>
<accession>A0ABY6RTA3</accession>
<dbReference type="InterPro" id="IPR036770">
    <property type="entry name" value="Ankyrin_rpt-contain_sf"/>
</dbReference>